<proteinExistence type="predicted"/>
<dbReference type="EMBL" id="KV419442">
    <property type="protein sequence ID" value="KZS87900.1"/>
    <property type="molecule type" value="Genomic_DNA"/>
</dbReference>
<keyword evidence="4" id="KW-1185">Reference proteome</keyword>
<protein>
    <submittedName>
        <fullName evidence="3">Uncharacterized protein</fullName>
    </submittedName>
</protein>
<reference evidence="3 4" key="1">
    <citation type="journal article" date="2016" name="Mol. Biol. Evol.">
        <title>Comparative Genomics of Early-Diverging Mushroom-Forming Fungi Provides Insights into the Origins of Lignocellulose Decay Capabilities.</title>
        <authorList>
            <person name="Nagy L.G."/>
            <person name="Riley R."/>
            <person name="Tritt A."/>
            <person name="Adam C."/>
            <person name="Daum C."/>
            <person name="Floudas D."/>
            <person name="Sun H."/>
            <person name="Yadav J.S."/>
            <person name="Pangilinan J."/>
            <person name="Larsson K.H."/>
            <person name="Matsuura K."/>
            <person name="Barry K."/>
            <person name="Labutti K."/>
            <person name="Kuo R."/>
            <person name="Ohm R.A."/>
            <person name="Bhattacharya S.S."/>
            <person name="Shirouzu T."/>
            <person name="Yoshinaga Y."/>
            <person name="Martin F.M."/>
            <person name="Grigoriev I.V."/>
            <person name="Hibbett D.S."/>
        </authorList>
    </citation>
    <scope>NUCLEOTIDE SEQUENCE [LARGE SCALE GENOMIC DNA]</scope>
    <source>
        <strain evidence="3 4">HHB9708</strain>
    </source>
</reference>
<dbReference type="EMBL" id="KV419442">
    <property type="protein sequence ID" value="KZS87914.1"/>
    <property type="molecule type" value="Genomic_DNA"/>
</dbReference>
<organism evidence="3 4">
    <name type="scientific">Sistotremastrum niveocremeum HHB9708</name>
    <dbReference type="NCBI Taxonomy" id="1314777"/>
    <lineage>
        <taxon>Eukaryota</taxon>
        <taxon>Fungi</taxon>
        <taxon>Dikarya</taxon>
        <taxon>Basidiomycota</taxon>
        <taxon>Agaricomycotina</taxon>
        <taxon>Agaricomycetes</taxon>
        <taxon>Sistotremastrales</taxon>
        <taxon>Sistotremastraceae</taxon>
        <taxon>Sertulicium</taxon>
        <taxon>Sertulicium niveocremeum</taxon>
    </lineage>
</organism>
<dbReference type="AlphaFoldDB" id="A0A164NPT9"/>
<evidence type="ECO:0000256" key="1">
    <source>
        <dbReference type="SAM" id="MobiDB-lite"/>
    </source>
</evidence>
<evidence type="ECO:0000313" key="2">
    <source>
        <dbReference type="EMBL" id="KZS87900.1"/>
    </source>
</evidence>
<sequence>MKDAMLSRTAKQTANTPSVIADWATIVSAPWRPSAMRHASMASRDNMLSNPRRLPK</sequence>
<evidence type="ECO:0000313" key="3">
    <source>
        <dbReference type="EMBL" id="KZS87914.1"/>
    </source>
</evidence>
<feature type="region of interest" description="Disordered" evidence="1">
    <location>
        <begin position="34"/>
        <end position="56"/>
    </location>
</feature>
<dbReference type="Proteomes" id="UP000076722">
    <property type="component" value="Unassembled WGS sequence"/>
</dbReference>
<name>A0A164NPT9_9AGAM</name>
<accession>A0A164NPT9</accession>
<gene>
    <name evidence="2" type="ORF">SISNIDRAFT_460338</name>
    <name evidence="3" type="ORF">SISNIDRAFT_460362</name>
</gene>
<evidence type="ECO:0000313" key="4">
    <source>
        <dbReference type="Proteomes" id="UP000076722"/>
    </source>
</evidence>